<proteinExistence type="predicted"/>
<comment type="subcellular location">
    <subcellularLocation>
        <location evidence="1">Membrane</location>
        <topology evidence="1">Single-pass membrane protein</topology>
    </subcellularLocation>
</comment>
<protein>
    <recommendedName>
        <fullName evidence="7">t-SNARE coiled-coil homology domain-containing protein</fullName>
    </recommendedName>
</protein>
<name>A0A9P8P053_9ASCO</name>
<feature type="domain" description="T-SNARE coiled-coil homology" evidence="7">
    <location>
        <begin position="124"/>
        <end position="186"/>
    </location>
</feature>
<evidence type="ECO:0000256" key="1">
    <source>
        <dbReference type="ARBA" id="ARBA00004167"/>
    </source>
</evidence>
<dbReference type="Proteomes" id="UP000788993">
    <property type="component" value="Unassembled WGS sequence"/>
</dbReference>
<evidence type="ECO:0000313" key="9">
    <source>
        <dbReference type="Proteomes" id="UP000788993"/>
    </source>
</evidence>
<evidence type="ECO:0000256" key="2">
    <source>
        <dbReference type="ARBA" id="ARBA00022448"/>
    </source>
</evidence>
<accession>A0A9P8P053</accession>
<dbReference type="GO" id="GO:0012505">
    <property type="term" value="C:endomembrane system"/>
    <property type="evidence" value="ECO:0007669"/>
    <property type="project" value="UniProtKB-ARBA"/>
</dbReference>
<evidence type="ECO:0000256" key="3">
    <source>
        <dbReference type="ARBA" id="ARBA00022692"/>
    </source>
</evidence>
<dbReference type="EMBL" id="JAEUBD010001266">
    <property type="protein sequence ID" value="KAH3662707.1"/>
    <property type="molecule type" value="Genomic_DNA"/>
</dbReference>
<dbReference type="Gene3D" id="1.20.5.110">
    <property type="match status" value="1"/>
</dbReference>
<reference evidence="8" key="1">
    <citation type="journal article" date="2021" name="Open Biol.">
        <title>Shared evolutionary footprints suggest mitochondrial oxidative damage underlies multiple complex I losses in fungi.</title>
        <authorList>
            <person name="Schikora-Tamarit M.A."/>
            <person name="Marcet-Houben M."/>
            <person name="Nosek J."/>
            <person name="Gabaldon T."/>
        </authorList>
    </citation>
    <scope>NUCLEOTIDE SEQUENCE</scope>
    <source>
        <strain evidence="8">NCAIM Y.01608</strain>
    </source>
</reference>
<gene>
    <name evidence="8" type="ORF">OGATHE_004283</name>
</gene>
<sequence length="214" mass="24265">MDPERTTTIGELDMVTMENSFQNAKALAKTMAMLRPEPSLSINIRQLMSSRYSSKAHQREGRTALFSTVSQPVSAAHSPIRTYNTSSATSLDNLRRQEDPFARSSSPYDTADAKKRDYNASLMSQLESQNDETVDLLGSKITALKNLSMMMGDEINKSRFNLSALGGDMELSKNRIKANLNRMAIMADKTGISWKIWLLFFTVIFWIFLWVWLF</sequence>
<dbReference type="AlphaFoldDB" id="A0A9P8P053"/>
<keyword evidence="5 6" id="KW-0472">Membrane</keyword>
<dbReference type="GO" id="GO:0016020">
    <property type="term" value="C:membrane"/>
    <property type="evidence" value="ECO:0007669"/>
    <property type="project" value="UniProtKB-SubCell"/>
</dbReference>
<keyword evidence="3 6" id="KW-0812">Transmembrane</keyword>
<feature type="transmembrane region" description="Helical" evidence="6">
    <location>
        <begin position="192"/>
        <end position="213"/>
    </location>
</feature>
<dbReference type="PANTHER" id="PTHR12791">
    <property type="entry name" value="GOLGI SNARE BET1-RELATED"/>
    <property type="match status" value="1"/>
</dbReference>
<comment type="caution">
    <text evidence="8">The sequence shown here is derived from an EMBL/GenBank/DDBJ whole genome shotgun (WGS) entry which is preliminary data.</text>
</comment>
<dbReference type="GO" id="GO:0005737">
    <property type="term" value="C:cytoplasm"/>
    <property type="evidence" value="ECO:0007669"/>
    <property type="project" value="UniProtKB-ARBA"/>
</dbReference>
<evidence type="ECO:0000256" key="6">
    <source>
        <dbReference type="SAM" id="Phobius"/>
    </source>
</evidence>
<keyword evidence="4 6" id="KW-1133">Transmembrane helix</keyword>
<evidence type="ECO:0000259" key="7">
    <source>
        <dbReference type="PROSITE" id="PS50192"/>
    </source>
</evidence>
<keyword evidence="2" id="KW-0813">Transport</keyword>
<dbReference type="PROSITE" id="PS50192">
    <property type="entry name" value="T_SNARE"/>
    <property type="match status" value="1"/>
</dbReference>
<dbReference type="InterPro" id="IPR000727">
    <property type="entry name" value="T_SNARE_dom"/>
</dbReference>
<keyword evidence="9" id="KW-1185">Reference proteome</keyword>
<organism evidence="8 9">
    <name type="scientific">Ogataea polymorpha</name>
    <dbReference type="NCBI Taxonomy" id="460523"/>
    <lineage>
        <taxon>Eukaryota</taxon>
        <taxon>Fungi</taxon>
        <taxon>Dikarya</taxon>
        <taxon>Ascomycota</taxon>
        <taxon>Saccharomycotina</taxon>
        <taxon>Pichiomycetes</taxon>
        <taxon>Pichiales</taxon>
        <taxon>Pichiaceae</taxon>
        <taxon>Ogataea</taxon>
    </lineage>
</organism>
<reference evidence="8" key="2">
    <citation type="submission" date="2021-01" db="EMBL/GenBank/DDBJ databases">
        <authorList>
            <person name="Schikora-Tamarit M.A."/>
        </authorList>
    </citation>
    <scope>NUCLEOTIDE SEQUENCE</scope>
    <source>
        <strain evidence="8">NCAIM Y.01608</strain>
    </source>
</reference>
<evidence type="ECO:0000313" key="8">
    <source>
        <dbReference type="EMBL" id="KAH3662707.1"/>
    </source>
</evidence>
<dbReference type="SUPFAM" id="SSF58038">
    <property type="entry name" value="SNARE fusion complex"/>
    <property type="match status" value="1"/>
</dbReference>
<evidence type="ECO:0000256" key="5">
    <source>
        <dbReference type="ARBA" id="ARBA00023136"/>
    </source>
</evidence>
<evidence type="ECO:0000256" key="4">
    <source>
        <dbReference type="ARBA" id="ARBA00022989"/>
    </source>
</evidence>